<evidence type="ECO:0000313" key="1">
    <source>
        <dbReference type="EMBL" id="GGW82924.1"/>
    </source>
</evidence>
<sequence length="128" mass="13745">MFANAQLMGMDLAFPDVCRTPPVIPVPYPNVALGPTYIPNAFNILYMCTPAHNLATFAPITNGDNPGIVLGMVSNTVMGPSRHITGAFTYLLKGMPATRLTSLSLQNLFNMAGMRIVPSQLKILLLAP</sequence>
<evidence type="ECO:0000313" key="2">
    <source>
        <dbReference type="Proteomes" id="UP000608345"/>
    </source>
</evidence>
<reference evidence="1" key="2">
    <citation type="submission" date="2020-09" db="EMBL/GenBank/DDBJ databases">
        <authorList>
            <person name="Sun Q."/>
            <person name="Kim S."/>
        </authorList>
    </citation>
    <scope>NUCLEOTIDE SEQUENCE</scope>
    <source>
        <strain evidence="1">KCTC 23732</strain>
    </source>
</reference>
<protein>
    <submittedName>
        <fullName evidence="1">Type VI secretion protein</fullName>
    </submittedName>
</protein>
<dbReference type="RefSeq" id="WP_189384460.1">
    <property type="nucleotide sequence ID" value="NZ_BAABFY010000055.1"/>
</dbReference>
<comment type="caution">
    <text evidence="1">The sequence shown here is derived from an EMBL/GenBank/DDBJ whole genome shotgun (WGS) entry which is preliminary data.</text>
</comment>
<accession>A0A918JJ68</accession>
<gene>
    <name evidence="1" type="ORF">GCM10011450_11110</name>
</gene>
<name>A0A918JJ68_9BURK</name>
<reference evidence="1" key="1">
    <citation type="journal article" date="2014" name="Int. J. Syst. Evol. Microbiol.">
        <title>Complete genome sequence of Corynebacterium casei LMG S-19264T (=DSM 44701T), isolated from a smear-ripened cheese.</title>
        <authorList>
            <consortium name="US DOE Joint Genome Institute (JGI-PGF)"/>
            <person name="Walter F."/>
            <person name="Albersmeier A."/>
            <person name="Kalinowski J."/>
            <person name="Ruckert C."/>
        </authorList>
    </citation>
    <scope>NUCLEOTIDE SEQUENCE</scope>
    <source>
        <strain evidence="1">KCTC 23732</strain>
    </source>
</reference>
<organism evidence="1 2">
    <name type="scientific">Advenella faeciporci</name>
    <dbReference type="NCBI Taxonomy" id="797535"/>
    <lineage>
        <taxon>Bacteria</taxon>
        <taxon>Pseudomonadati</taxon>
        <taxon>Pseudomonadota</taxon>
        <taxon>Betaproteobacteria</taxon>
        <taxon>Burkholderiales</taxon>
        <taxon>Alcaligenaceae</taxon>
    </lineage>
</organism>
<keyword evidence="2" id="KW-1185">Reference proteome</keyword>
<dbReference type="AlphaFoldDB" id="A0A918JJ68"/>
<dbReference type="Proteomes" id="UP000608345">
    <property type="component" value="Unassembled WGS sequence"/>
</dbReference>
<dbReference type="EMBL" id="BMYS01000005">
    <property type="protein sequence ID" value="GGW82924.1"/>
    <property type="molecule type" value="Genomic_DNA"/>
</dbReference>
<dbReference type="Pfam" id="PF13665">
    <property type="entry name" value="Tox-PAAR-like"/>
    <property type="match status" value="1"/>
</dbReference>
<proteinExistence type="predicted"/>